<dbReference type="OrthoDB" id="5188675at2"/>
<keyword evidence="2" id="KW-1003">Cell membrane</keyword>
<gene>
    <name evidence="9" type="ORF">CP982_39970</name>
</gene>
<dbReference type="InterPro" id="IPR020846">
    <property type="entry name" value="MFS_dom"/>
</dbReference>
<evidence type="ECO:0000313" key="10">
    <source>
        <dbReference type="Proteomes" id="UP000326505"/>
    </source>
</evidence>
<feature type="transmembrane region" description="Helical" evidence="7">
    <location>
        <begin position="20"/>
        <end position="40"/>
    </location>
</feature>
<feature type="transmembrane region" description="Helical" evidence="7">
    <location>
        <begin position="260"/>
        <end position="281"/>
    </location>
</feature>
<comment type="subcellular location">
    <subcellularLocation>
        <location evidence="1">Cell membrane</location>
        <topology evidence="1">Multi-pass membrane protein</topology>
    </subcellularLocation>
</comment>
<sequence>MRRGRPHPEGPPVTARRTAVLTLGVAVALIAGATLGNGGANLMPLFIDDFSARFGLGDSGAGLVGAAQLMATAVVTLRLAGRAARPGRVRMTRTGLAVAGAGFVGATAASDLPTLILANLVIGAGLGAVYAAATAAIAATDDADKASAVTIAGTVVVTALLIMAVPAANHSLGEGTGFLVMALWCLLAWPLVRGLPDGPATATPTAPGTGAGATPEAEGPTTTATPSWVLLGAIALLWAVTQGAWAYASVFGREHAGMSASAVSVVLAVSGVVALVGAALGPVAARRFGRTRSLAGFIVAQALSMAVLVLTRDPVLFVVAAVLWQACQLAVLVQTLAAAALLDPSGRLVASLSGASALGTGIGPLAVGAVLDTAGAGVLGVLLALGTLVASVPPLRMTVASATADRARRPEPARAAPTR</sequence>
<organism evidence="9 10">
    <name type="scientific">Streptomyces spectabilis</name>
    <dbReference type="NCBI Taxonomy" id="68270"/>
    <lineage>
        <taxon>Bacteria</taxon>
        <taxon>Bacillati</taxon>
        <taxon>Actinomycetota</taxon>
        <taxon>Actinomycetes</taxon>
        <taxon>Kitasatosporales</taxon>
        <taxon>Streptomycetaceae</taxon>
        <taxon>Streptomyces</taxon>
    </lineage>
</organism>
<dbReference type="KEGG" id="sspb:CP982_39970"/>
<feature type="transmembrane region" description="Helical" evidence="7">
    <location>
        <begin position="146"/>
        <end position="169"/>
    </location>
</feature>
<feature type="transmembrane region" description="Helical" evidence="7">
    <location>
        <begin position="116"/>
        <end position="139"/>
    </location>
</feature>
<dbReference type="GO" id="GO:0022857">
    <property type="term" value="F:transmembrane transporter activity"/>
    <property type="evidence" value="ECO:0007669"/>
    <property type="project" value="InterPro"/>
</dbReference>
<dbReference type="InterPro" id="IPR036259">
    <property type="entry name" value="MFS_trans_sf"/>
</dbReference>
<feature type="transmembrane region" description="Helical" evidence="7">
    <location>
        <begin position="377"/>
        <end position="399"/>
    </location>
</feature>
<feature type="transmembrane region" description="Helical" evidence="7">
    <location>
        <begin position="175"/>
        <end position="192"/>
    </location>
</feature>
<dbReference type="GO" id="GO:0005886">
    <property type="term" value="C:plasma membrane"/>
    <property type="evidence" value="ECO:0007669"/>
    <property type="project" value="UniProtKB-SubCell"/>
</dbReference>
<feature type="transmembrane region" description="Helical" evidence="7">
    <location>
        <begin position="293"/>
        <end position="310"/>
    </location>
</feature>
<feature type="transmembrane region" description="Helical" evidence="7">
    <location>
        <begin position="349"/>
        <end position="371"/>
    </location>
</feature>
<feature type="domain" description="Major facilitator superfamily (MFS) profile" evidence="8">
    <location>
        <begin position="25"/>
        <end position="402"/>
    </location>
</feature>
<evidence type="ECO:0000256" key="3">
    <source>
        <dbReference type="ARBA" id="ARBA00022692"/>
    </source>
</evidence>
<dbReference type="AlphaFoldDB" id="A0A5P2XGQ7"/>
<name>A0A5P2XGQ7_STRST</name>
<dbReference type="InterPro" id="IPR011701">
    <property type="entry name" value="MFS"/>
</dbReference>
<dbReference type="EMBL" id="CP023690">
    <property type="protein sequence ID" value="QEV64113.1"/>
    <property type="molecule type" value="Genomic_DNA"/>
</dbReference>
<feature type="transmembrane region" description="Helical" evidence="7">
    <location>
        <begin position="316"/>
        <end position="342"/>
    </location>
</feature>
<dbReference type="SUPFAM" id="SSF103473">
    <property type="entry name" value="MFS general substrate transporter"/>
    <property type="match status" value="1"/>
</dbReference>
<dbReference type="Gene3D" id="1.20.1250.20">
    <property type="entry name" value="MFS general substrate transporter like domains"/>
    <property type="match status" value="2"/>
</dbReference>
<dbReference type="PROSITE" id="PS50850">
    <property type="entry name" value="MFS"/>
    <property type="match status" value="1"/>
</dbReference>
<evidence type="ECO:0000256" key="5">
    <source>
        <dbReference type="ARBA" id="ARBA00023136"/>
    </source>
</evidence>
<evidence type="ECO:0000256" key="6">
    <source>
        <dbReference type="SAM" id="MobiDB-lite"/>
    </source>
</evidence>
<dbReference type="CDD" id="cd06174">
    <property type="entry name" value="MFS"/>
    <property type="match status" value="1"/>
</dbReference>
<evidence type="ECO:0000256" key="7">
    <source>
        <dbReference type="SAM" id="Phobius"/>
    </source>
</evidence>
<keyword evidence="3 7" id="KW-0812">Transmembrane</keyword>
<protein>
    <submittedName>
        <fullName evidence="9">MFS transporter</fullName>
    </submittedName>
</protein>
<evidence type="ECO:0000256" key="4">
    <source>
        <dbReference type="ARBA" id="ARBA00022989"/>
    </source>
</evidence>
<feature type="region of interest" description="Disordered" evidence="6">
    <location>
        <begin position="200"/>
        <end position="222"/>
    </location>
</feature>
<dbReference type="Proteomes" id="UP000326505">
    <property type="component" value="Chromosome"/>
</dbReference>
<feature type="transmembrane region" description="Helical" evidence="7">
    <location>
        <begin position="92"/>
        <end position="110"/>
    </location>
</feature>
<accession>A0A5P2XGQ7</accession>
<dbReference type="PANTHER" id="PTHR43124:SF10">
    <property type="entry name" value="PURINE EFFLUX PUMP PBUE"/>
    <property type="match status" value="1"/>
</dbReference>
<dbReference type="PANTHER" id="PTHR43124">
    <property type="entry name" value="PURINE EFFLUX PUMP PBUE"/>
    <property type="match status" value="1"/>
</dbReference>
<evidence type="ECO:0000259" key="8">
    <source>
        <dbReference type="PROSITE" id="PS50850"/>
    </source>
</evidence>
<keyword evidence="4 7" id="KW-1133">Transmembrane helix</keyword>
<evidence type="ECO:0000256" key="1">
    <source>
        <dbReference type="ARBA" id="ARBA00004651"/>
    </source>
</evidence>
<feature type="transmembrane region" description="Helical" evidence="7">
    <location>
        <begin position="60"/>
        <end position="80"/>
    </location>
</feature>
<evidence type="ECO:0000313" key="9">
    <source>
        <dbReference type="EMBL" id="QEV64113.1"/>
    </source>
</evidence>
<keyword evidence="5 7" id="KW-0472">Membrane</keyword>
<proteinExistence type="predicted"/>
<dbReference type="InterPro" id="IPR050189">
    <property type="entry name" value="MFS_Efflux_Transporters"/>
</dbReference>
<feature type="transmembrane region" description="Helical" evidence="7">
    <location>
        <begin position="228"/>
        <end position="248"/>
    </location>
</feature>
<reference evidence="9 10" key="1">
    <citation type="submission" date="2017-09" db="EMBL/GenBank/DDBJ databases">
        <authorList>
            <person name="Lee N."/>
            <person name="Cho B.-K."/>
        </authorList>
    </citation>
    <scope>NUCLEOTIDE SEQUENCE [LARGE SCALE GENOMIC DNA]</scope>
    <source>
        <strain evidence="9 10">ATCC 27465</strain>
    </source>
</reference>
<dbReference type="Pfam" id="PF07690">
    <property type="entry name" value="MFS_1"/>
    <property type="match status" value="1"/>
</dbReference>
<evidence type="ECO:0000256" key="2">
    <source>
        <dbReference type="ARBA" id="ARBA00022475"/>
    </source>
</evidence>